<dbReference type="Proteomes" id="UP000516057">
    <property type="component" value="Chromosome"/>
</dbReference>
<feature type="domain" description="FAD-binding FR-type" evidence="3">
    <location>
        <begin position="1"/>
        <end position="103"/>
    </location>
</feature>
<dbReference type="SUPFAM" id="SSF63380">
    <property type="entry name" value="Riboflavin synthase domain-like"/>
    <property type="match status" value="1"/>
</dbReference>
<dbReference type="PRINTS" id="PR00410">
    <property type="entry name" value="PHEHYDRXLASE"/>
</dbReference>
<dbReference type="CDD" id="cd00322">
    <property type="entry name" value="FNR_like"/>
    <property type="match status" value="1"/>
</dbReference>
<dbReference type="SUPFAM" id="SSF52343">
    <property type="entry name" value="Ferredoxin reductase-like, C-terminal NADP-linked domain"/>
    <property type="match status" value="1"/>
</dbReference>
<dbReference type="InterPro" id="IPR001433">
    <property type="entry name" value="OxRdtase_FAD/NAD-bd"/>
</dbReference>
<protein>
    <submittedName>
        <fullName evidence="4">FAD-dependent oxidoreductase</fullName>
    </submittedName>
</protein>
<evidence type="ECO:0000259" key="3">
    <source>
        <dbReference type="PROSITE" id="PS51384"/>
    </source>
</evidence>
<organism evidence="4 5">
    <name type="scientific">Paenacidovorax monticola</name>
    <dbReference type="NCBI Taxonomy" id="1926868"/>
    <lineage>
        <taxon>Bacteria</taxon>
        <taxon>Pseudomonadati</taxon>
        <taxon>Pseudomonadota</taxon>
        <taxon>Betaproteobacteria</taxon>
        <taxon>Burkholderiales</taxon>
        <taxon>Comamonadaceae</taxon>
        <taxon>Paenacidovorax</taxon>
    </lineage>
</organism>
<comment type="cofactor">
    <cofactor evidence="1">
        <name>FAD</name>
        <dbReference type="ChEBI" id="CHEBI:57692"/>
    </cofactor>
</comment>
<dbReference type="AlphaFoldDB" id="A0A7H0HID6"/>
<dbReference type="GO" id="GO:0016491">
    <property type="term" value="F:oxidoreductase activity"/>
    <property type="evidence" value="ECO:0007669"/>
    <property type="project" value="InterPro"/>
</dbReference>
<dbReference type="InterPro" id="IPR017938">
    <property type="entry name" value="Riboflavin_synthase-like_b-brl"/>
</dbReference>
<dbReference type="RefSeq" id="WP_187737283.1">
    <property type="nucleotide sequence ID" value="NZ_CP060790.1"/>
</dbReference>
<dbReference type="Gene3D" id="2.40.30.10">
    <property type="entry name" value="Translation factors"/>
    <property type="match status" value="1"/>
</dbReference>
<evidence type="ECO:0000256" key="1">
    <source>
        <dbReference type="ARBA" id="ARBA00001974"/>
    </source>
</evidence>
<keyword evidence="2" id="KW-0479">Metal-binding</keyword>
<keyword evidence="5" id="KW-1185">Reference proteome</keyword>
<dbReference type="PANTHER" id="PTHR47354">
    <property type="entry name" value="NADH OXIDOREDUCTASE HCR"/>
    <property type="match status" value="1"/>
</dbReference>
<dbReference type="InterPro" id="IPR017927">
    <property type="entry name" value="FAD-bd_FR_type"/>
</dbReference>
<keyword evidence="2" id="KW-0001">2Fe-2S</keyword>
<dbReference type="PROSITE" id="PS51384">
    <property type="entry name" value="FAD_FR"/>
    <property type="match status" value="1"/>
</dbReference>
<dbReference type="GO" id="GO:0051537">
    <property type="term" value="F:2 iron, 2 sulfur cluster binding"/>
    <property type="evidence" value="ECO:0007669"/>
    <property type="project" value="UniProtKB-KW"/>
</dbReference>
<dbReference type="InterPro" id="IPR050415">
    <property type="entry name" value="MRET"/>
</dbReference>
<dbReference type="PANTHER" id="PTHR47354:SF5">
    <property type="entry name" value="PROTEIN RFBI"/>
    <property type="match status" value="1"/>
</dbReference>
<dbReference type="Gene3D" id="3.40.50.80">
    <property type="entry name" value="Nucleotide-binding domain of ferredoxin-NADP reductase (FNR) module"/>
    <property type="match status" value="1"/>
</dbReference>
<reference evidence="4 5" key="1">
    <citation type="submission" date="2020-08" db="EMBL/GenBank/DDBJ databases">
        <title>Genome sequence of Acidovorax monticola KACC 19171T.</title>
        <authorList>
            <person name="Hyun D.-W."/>
            <person name="Bae J.-W."/>
        </authorList>
    </citation>
    <scope>NUCLEOTIDE SEQUENCE [LARGE SCALE GENOMIC DNA]</scope>
    <source>
        <strain evidence="4 5">KACC 19171</strain>
    </source>
</reference>
<accession>A0A7H0HID6</accession>
<sequence>MTTYTARLQAREPIAEGTMAFHFDKPPGFTFKPGQALDIVLGAGTASSEPEARHAFSIVSAPFENELVIATRMRDSAFKRALGALPIGASVMIDGPFGSLGLHKAAARAGVFIAGGIGITPFMSILRQAASHPTPHNLLLLYANHRPEDAAFLTELQQLEAANPRFRMVATMTRMDRSARPWAGLTGRIDSGFVQRVASGLPAPVFYIAGPPGMVEAARQALAGAGIDEDDVRSEEFHGY</sequence>
<dbReference type="EMBL" id="CP060790">
    <property type="protein sequence ID" value="QNP60302.1"/>
    <property type="molecule type" value="Genomic_DNA"/>
</dbReference>
<proteinExistence type="predicted"/>
<keyword evidence="2" id="KW-0408">Iron</keyword>
<dbReference type="InterPro" id="IPR039261">
    <property type="entry name" value="FNR_nucleotide-bd"/>
</dbReference>
<keyword evidence="2" id="KW-0411">Iron-sulfur</keyword>
<name>A0A7H0HID6_9BURK</name>
<evidence type="ECO:0000256" key="2">
    <source>
        <dbReference type="ARBA" id="ARBA00022714"/>
    </source>
</evidence>
<evidence type="ECO:0000313" key="4">
    <source>
        <dbReference type="EMBL" id="QNP60302.1"/>
    </source>
</evidence>
<dbReference type="Pfam" id="PF00175">
    <property type="entry name" value="NAD_binding_1"/>
    <property type="match status" value="1"/>
</dbReference>
<evidence type="ECO:0000313" key="5">
    <source>
        <dbReference type="Proteomes" id="UP000516057"/>
    </source>
</evidence>
<dbReference type="KEGG" id="amon:H9L24_05360"/>
<gene>
    <name evidence="4" type="ORF">H9L24_05360</name>
</gene>